<feature type="transmembrane region" description="Helical" evidence="7">
    <location>
        <begin position="103"/>
        <end position="128"/>
    </location>
</feature>
<name>A0A095X2L7_9GAMM</name>
<feature type="transmembrane region" description="Helical" evidence="7">
    <location>
        <begin position="530"/>
        <end position="548"/>
    </location>
</feature>
<keyword evidence="6 7" id="KW-0472">Membrane</keyword>
<feature type="transmembrane region" description="Helical" evidence="7">
    <location>
        <begin position="45"/>
        <end position="64"/>
    </location>
</feature>
<dbReference type="GO" id="GO:0005886">
    <property type="term" value="C:plasma membrane"/>
    <property type="evidence" value="ECO:0007669"/>
    <property type="project" value="TreeGrafter"/>
</dbReference>
<keyword evidence="2" id="KW-0813">Transport</keyword>
<accession>A0A095X2L7</accession>
<evidence type="ECO:0000313" key="10">
    <source>
        <dbReference type="Proteomes" id="UP000029640"/>
    </source>
</evidence>
<evidence type="ECO:0000256" key="7">
    <source>
        <dbReference type="SAM" id="Phobius"/>
    </source>
</evidence>
<reference evidence="9 10" key="1">
    <citation type="journal article" date="2014" name="Genome Announc.">
        <title>Genome Sequence of Gammaproteobacterial Pseudohaliea rubra Type Strain DSM 19751, Isolated from Coastal Seawater of the Mediterranean Sea.</title>
        <authorList>
            <person name="Spring S."/>
            <person name="Fiebig A."/>
            <person name="Riedel T."/>
            <person name="Goker M."/>
            <person name="Klenk H.P."/>
        </authorList>
    </citation>
    <scope>NUCLEOTIDE SEQUENCE [LARGE SCALE GENOMIC DNA]</scope>
    <source>
        <strain evidence="9 10">DSM 19751</strain>
    </source>
</reference>
<organism evidence="9 10">
    <name type="scientific">Pseudohaliea rubra DSM 19751</name>
    <dbReference type="NCBI Taxonomy" id="1265313"/>
    <lineage>
        <taxon>Bacteria</taxon>
        <taxon>Pseudomonadati</taxon>
        <taxon>Pseudomonadota</taxon>
        <taxon>Gammaproteobacteria</taxon>
        <taxon>Cellvibrionales</taxon>
        <taxon>Halieaceae</taxon>
        <taxon>Pseudohaliea</taxon>
    </lineage>
</organism>
<comment type="subcellular location">
    <subcellularLocation>
        <location evidence="1">Membrane</location>
        <topology evidence="1">Multi-pass membrane protein</topology>
    </subcellularLocation>
</comment>
<keyword evidence="5 7" id="KW-1133">Transmembrane helix</keyword>
<feature type="transmembrane region" description="Helical" evidence="7">
    <location>
        <begin position="479"/>
        <end position="500"/>
    </location>
</feature>
<dbReference type="InterPro" id="IPR051679">
    <property type="entry name" value="DASS-Related_Transporters"/>
</dbReference>
<evidence type="ECO:0000256" key="5">
    <source>
        <dbReference type="ARBA" id="ARBA00022989"/>
    </source>
</evidence>
<evidence type="ECO:0000313" key="9">
    <source>
        <dbReference type="EMBL" id="KGE05089.1"/>
    </source>
</evidence>
<dbReference type="InterPro" id="IPR004680">
    <property type="entry name" value="Cit_transptr-like_dom"/>
</dbReference>
<comment type="caution">
    <text evidence="9">The sequence shown here is derived from an EMBL/GenBank/DDBJ whole genome shotgun (WGS) entry which is preliminary data.</text>
</comment>
<dbReference type="Pfam" id="PF03600">
    <property type="entry name" value="CitMHS"/>
    <property type="match status" value="1"/>
</dbReference>
<evidence type="ECO:0000256" key="6">
    <source>
        <dbReference type="ARBA" id="ARBA00023136"/>
    </source>
</evidence>
<feature type="transmembrane region" description="Helical" evidence="7">
    <location>
        <begin position="71"/>
        <end position="91"/>
    </location>
</feature>
<dbReference type="Proteomes" id="UP000029640">
    <property type="component" value="Unassembled WGS sequence"/>
</dbReference>
<dbReference type="PANTHER" id="PTHR43652">
    <property type="entry name" value="BASIC AMINO ACID ANTIPORTER YFCC-RELATED"/>
    <property type="match status" value="1"/>
</dbReference>
<feature type="transmembrane region" description="Helical" evidence="7">
    <location>
        <begin position="149"/>
        <end position="170"/>
    </location>
</feature>
<keyword evidence="4" id="KW-0677">Repeat</keyword>
<keyword evidence="10" id="KW-1185">Reference proteome</keyword>
<dbReference type="InterPro" id="IPR036721">
    <property type="entry name" value="RCK_C_sf"/>
</dbReference>
<dbReference type="GO" id="GO:0006813">
    <property type="term" value="P:potassium ion transport"/>
    <property type="evidence" value="ECO:0007669"/>
    <property type="project" value="InterPro"/>
</dbReference>
<dbReference type="AlphaFoldDB" id="A0A095X2L7"/>
<dbReference type="STRING" id="1265313.HRUBRA_00291"/>
<feature type="transmembrane region" description="Helical" evidence="7">
    <location>
        <begin position="568"/>
        <end position="588"/>
    </location>
</feature>
<evidence type="ECO:0000259" key="8">
    <source>
        <dbReference type="PROSITE" id="PS51202"/>
    </source>
</evidence>
<dbReference type="EMBL" id="AUVB01000012">
    <property type="protein sequence ID" value="KGE05089.1"/>
    <property type="molecule type" value="Genomic_DNA"/>
</dbReference>
<dbReference type="Gene3D" id="3.30.70.1450">
    <property type="entry name" value="Regulator of K+ conductance, C-terminal domain"/>
    <property type="match status" value="2"/>
</dbReference>
<gene>
    <name evidence="9" type="ORF">HRUBRA_00291</name>
</gene>
<proteinExistence type="predicted"/>
<feature type="domain" description="RCK C-terminal" evidence="8">
    <location>
        <begin position="209"/>
        <end position="295"/>
    </location>
</feature>
<dbReference type="HOGENOM" id="CLU_005170_6_2_6"/>
<feature type="domain" description="RCK C-terminal" evidence="8">
    <location>
        <begin position="297"/>
        <end position="383"/>
    </location>
</feature>
<evidence type="ECO:0000256" key="3">
    <source>
        <dbReference type="ARBA" id="ARBA00022692"/>
    </source>
</evidence>
<sequence length="593" mass="62976">MPRPRILAASSRVTGRMLEQVAIAAIFLCLFSGLVLTSVRPVALFTGAMALAYLLGLVDTAQLLDKASNTGLVTLVLLLLVSVGLEKLSWLERLSSRLVSGSYPLSLLRLCTVTAVFSAFVNNTAVVATLAHTVRASREHLPSRLLMPLSYAAILGGTMTLIGTSTNLIVSSFLEDVSGEGLAFFAFLPVGGCAALVGLLVILLTSRLLPSHRREPVRVDEYLVEAEVGASSALVGRSIAENGLRELEELFLVEIVRGDHLISPVAPQEYIEAGDKLIFSGDISRVSVLERFPGLSLFAVEEGLLRGNLTEVILLPGATVEGRTIKDSGFRSLFDAAVVGLRRGGKRLSGKLGSITLQAGDSLMLAVGADFAARRNVDKNFLVVDQNALRRPTSPWQDLFMCSCLLLAVALAALELVPLIKSLALLLVAMVGLKIVRASELRRRFPFGLWLIIASALTLSQALTNTGLVAVLADGLHDAVAGRGPLIALAGIYLATLVMTEVMTNNAAAALAFPIAYGLATSYGLDPTPFALAVAFGASASFLTPYGYTTNLMVQNLGSYAFGDYLRFGLPMSLAYSATVLLLLPVFYPLQPA</sequence>
<dbReference type="SUPFAM" id="SSF116726">
    <property type="entry name" value="TrkA C-terminal domain-like"/>
    <property type="match status" value="2"/>
</dbReference>
<feature type="transmembrane region" description="Helical" evidence="7">
    <location>
        <begin position="182"/>
        <end position="204"/>
    </location>
</feature>
<evidence type="ECO:0000256" key="4">
    <source>
        <dbReference type="ARBA" id="ARBA00022737"/>
    </source>
</evidence>
<dbReference type="InterPro" id="IPR006037">
    <property type="entry name" value="RCK_C"/>
</dbReference>
<evidence type="ECO:0000256" key="2">
    <source>
        <dbReference type="ARBA" id="ARBA00022448"/>
    </source>
</evidence>
<keyword evidence="3 7" id="KW-0812">Transmembrane</keyword>
<protein>
    <submittedName>
        <fullName evidence="9">Sulfate permease</fullName>
    </submittedName>
</protein>
<evidence type="ECO:0000256" key="1">
    <source>
        <dbReference type="ARBA" id="ARBA00004141"/>
    </source>
</evidence>
<feature type="transmembrane region" description="Helical" evidence="7">
    <location>
        <begin position="21"/>
        <end position="39"/>
    </location>
</feature>
<dbReference type="GO" id="GO:0008324">
    <property type="term" value="F:monoatomic cation transmembrane transporter activity"/>
    <property type="evidence" value="ECO:0007669"/>
    <property type="project" value="InterPro"/>
</dbReference>
<dbReference type="Pfam" id="PF02080">
    <property type="entry name" value="TrkA_C"/>
    <property type="match status" value="2"/>
</dbReference>
<dbReference type="eggNOG" id="COG0471">
    <property type="taxonomic scope" value="Bacteria"/>
</dbReference>
<dbReference type="PATRIC" id="fig|1265313.6.peg.291"/>
<feature type="transmembrane region" description="Helical" evidence="7">
    <location>
        <begin position="448"/>
        <end position="473"/>
    </location>
</feature>
<dbReference type="PROSITE" id="PS51202">
    <property type="entry name" value="RCK_C"/>
    <property type="match status" value="2"/>
</dbReference>
<feature type="transmembrane region" description="Helical" evidence="7">
    <location>
        <begin position="507"/>
        <end position="524"/>
    </location>
</feature>
<dbReference type="PANTHER" id="PTHR43652:SF2">
    <property type="entry name" value="BASIC AMINO ACID ANTIPORTER YFCC-RELATED"/>
    <property type="match status" value="1"/>
</dbReference>